<dbReference type="Proteomes" id="UP000887569">
    <property type="component" value="Unplaced"/>
</dbReference>
<dbReference type="AlphaFoldDB" id="A0A915B674"/>
<dbReference type="GO" id="GO:0036297">
    <property type="term" value="P:interstrand cross-link repair"/>
    <property type="evidence" value="ECO:0007669"/>
    <property type="project" value="TreeGrafter"/>
</dbReference>
<reference evidence="3" key="1">
    <citation type="submission" date="2022-11" db="UniProtKB">
        <authorList>
            <consortium name="WormBaseParasite"/>
        </authorList>
    </citation>
    <scope>IDENTIFICATION</scope>
</reference>
<dbReference type="GO" id="GO:0000723">
    <property type="term" value="P:telomere maintenance"/>
    <property type="evidence" value="ECO:0007669"/>
    <property type="project" value="TreeGrafter"/>
</dbReference>
<evidence type="ECO:0000259" key="1">
    <source>
        <dbReference type="SMART" id="SM00849"/>
    </source>
</evidence>
<evidence type="ECO:0000313" key="2">
    <source>
        <dbReference type="Proteomes" id="UP000887569"/>
    </source>
</evidence>
<dbReference type="GO" id="GO:0035312">
    <property type="term" value="F:5'-3' DNA exonuclease activity"/>
    <property type="evidence" value="ECO:0007669"/>
    <property type="project" value="TreeGrafter"/>
</dbReference>
<sequence length="506" mass="58139">MAKTSVIIDDFIAVDYFARSPSIKYYFLTHAHADHCCGLNDRWNYAPIYCTEETAQILPVITARKPHLRGIDERWITIIEVNVRKKMDGFWVTPLDANHIRGAVMYLFEGPAIKEGSVLCTGDFRADTRFYVQPSTILLLQEHTFGMIYVDNTYSESVEEEFPSREESLEEAVKVIRSLPDDANIYLVMNRVGREQFLLDLSEQLQERIALHKWRQVVADAWELSDHFAKSDEETRLRTCRREDTRALLQNEKAFVIEVTMLACLKANVSLIHDRVRTVDYSDHCSPNELRDFLSLLKFRDLAGCAGTLRVARRCEYLLLSLLRNDESANRVDKRGRNIDWETRDEFEPTVLHRPSDPSTIRRNSLALDVLFKSLILPSANLVNGYEIVVEENTEQEDMITNLERKLRVENIVADILSGIDQCEGLSDDPMSHRENDIMCLIDAMPDDDFKSYETANSTDLEAPRSVNSNAAEMVEFVPNDGPLRFNEVLREVCSRALRELNEDSA</sequence>
<dbReference type="PANTHER" id="PTHR23240">
    <property type="entry name" value="DNA CROSS-LINK REPAIR PROTEIN PSO2/SNM1-RELATED"/>
    <property type="match status" value="1"/>
</dbReference>
<organism evidence="2 3">
    <name type="scientific">Parascaris univalens</name>
    <name type="common">Nematode worm</name>
    <dbReference type="NCBI Taxonomy" id="6257"/>
    <lineage>
        <taxon>Eukaryota</taxon>
        <taxon>Metazoa</taxon>
        <taxon>Ecdysozoa</taxon>
        <taxon>Nematoda</taxon>
        <taxon>Chromadorea</taxon>
        <taxon>Rhabditida</taxon>
        <taxon>Spirurina</taxon>
        <taxon>Ascaridomorpha</taxon>
        <taxon>Ascaridoidea</taxon>
        <taxon>Ascarididae</taxon>
        <taxon>Parascaris</taxon>
    </lineage>
</organism>
<dbReference type="PANTHER" id="PTHR23240:SF26">
    <property type="entry name" value="5' EXONUCLEASE APOLLO"/>
    <property type="match status" value="1"/>
</dbReference>
<evidence type="ECO:0000313" key="3">
    <source>
        <dbReference type="WBParaSite" id="PgR026_g076_t01"/>
    </source>
</evidence>
<accession>A0A915B674</accession>
<dbReference type="Gene3D" id="3.40.50.12650">
    <property type="match status" value="1"/>
</dbReference>
<keyword evidence="2" id="KW-1185">Reference proteome</keyword>
<dbReference type="WBParaSite" id="PgR026_g076_t01">
    <property type="protein sequence ID" value="PgR026_g076_t01"/>
    <property type="gene ID" value="PgR026_g076"/>
</dbReference>
<dbReference type="SMART" id="SM00849">
    <property type="entry name" value="Lactamase_B"/>
    <property type="match status" value="1"/>
</dbReference>
<proteinExistence type="predicted"/>
<dbReference type="InterPro" id="IPR001279">
    <property type="entry name" value="Metallo-B-lactamas"/>
</dbReference>
<feature type="domain" description="Metallo-beta-lactamase" evidence="1">
    <location>
        <begin position="2"/>
        <end position="179"/>
    </location>
</feature>
<dbReference type="GO" id="GO:0006303">
    <property type="term" value="P:double-strand break repair via nonhomologous end joining"/>
    <property type="evidence" value="ECO:0007669"/>
    <property type="project" value="TreeGrafter"/>
</dbReference>
<protein>
    <submittedName>
        <fullName evidence="3">Metallo-beta-lactamase domain-containing protein</fullName>
    </submittedName>
</protein>
<name>A0A915B674_PARUN</name>
<dbReference type="InterPro" id="IPR036866">
    <property type="entry name" value="RibonucZ/Hydroxyglut_hydro"/>
</dbReference>
<dbReference type="Gene3D" id="3.60.15.10">
    <property type="entry name" value="Ribonuclease Z/Hydroxyacylglutathione hydrolase-like"/>
    <property type="match status" value="1"/>
</dbReference>
<dbReference type="GO" id="GO:0003684">
    <property type="term" value="F:damaged DNA binding"/>
    <property type="evidence" value="ECO:0007669"/>
    <property type="project" value="TreeGrafter"/>
</dbReference>
<dbReference type="SUPFAM" id="SSF56281">
    <property type="entry name" value="Metallo-hydrolase/oxidoreductase"/>
    <property type="match status" value="1"/>
</dbReference>